<dbReference type="PANTHER" id="PTHR45905:SF1">
    <property type="entry name" value="GOLGI-LOCALIZED, GAMMA-ADAPTIN EAR CONTAINING, ARF BINDING PROTEIN"/>
    <property type="match status" value="1"/>
</dbReference>
<dbReference type="PROSITE" id="PS50179">
    <property type="entry name" value="VHS"/>
    <property type="match status" value="1"/>
</dbReference>
<dbReference type="InterPro" id="IPR002014">
    <property type="entry name" value="VHS_dom"/>
</dbReference>
<dbReference type="Pfam" id="PF00790">
    <property type="entry name" value="VHS"/>
    <property type="match status" value="1"/>
</dbReference>
<evidence type="ECO:0000313" key="11">
    <source>
        <dbReference type="Proteomes" id="UP001283361"/>
    </source>
</evidence>
<dbReference type="GO" id="GO:0034394">
    <property type="term" value="P:protein localization to cell surface"/>
    <property type="evidence" value="ECO:0007669"/>
    <property type="project" value="TreeGrafter"/>
</dbReference>
<dbReference type="GO" id="GO:0031267">
    <property type="term" value="F:small GTPase binding"/>
    <property type="evidence" value="ECO:0007669"/>
    <property type="project" value="InterPro"/>
</dbReference>
<dbReference type="Pfam" id="PF18308">
    <property type="entry name" value="GGA_N-GAT"/>
    <property type="match status" value="1"/>
</dbReference>
<evidence type="ECO:0000259" key="8">
    <source>
        <dbReference type="PROSITE" id="PS50179"/>
    </source>
</evidence>
<dbReference type="InterPro" id="IPR004152">
    <property type="entry name" value="GAT_dom"/>
</dbReference>
<dbReference type="AlphaFoldDB" id="A0AAE1AGP6"/>
<dbReference type="EMBL" id="JAWDGP010001849">
    <property type="protein sequence ID" value="KAK3787624.1"/>
    <property type="molecule type" value="Genomic_DNA"/>
</dbReference>
<dbReference type="SUPFAM" id="SSF48464">
    <property type="entry name" value="ENTH/VHS domain"/>
    <property type="match status" value="1"/>
</dbReference>
<keyword evidence="4" id="KW-0813">Transport</keyword>
<feature type="region of interest" description="Disordered" evidence="7">
    <location>
        <begin position="317"/>
        <end position="336"/>
    </location>
</feature>
<dbReference type="PROSITE" id="PS50909">
    <property type="entry name" value="GAT"/>
    <property type="match status" value="1"/>
</dbReference>
<dbReference type="GO" id="GO:0006893">
    <property type="term" value="P:Golgi to plasma membrane transport"/>
    <property type="evidence" value="ECO:0007669"/>
    <property type="project" value="TreeGrafter"/>
</dbReference>
<comment type="subcellular location">
    <subcellularLocation>
        <location evidence="2">Early endosome</location>
    </subcellularLocation>
    <subcellularLocation>
        <location evidence="1">Golgi apparatus</location>
        <location evidence="1">trans-Golgi network membrane</location>
        <topology evidence="1">Peripheral membrane protein</topology>
    </subcellularLocation>
</comment>
<dbReference type="PANTHER" id="PTHR45905">
    <property type="entry name" value="GOLGI-LOCALIZED, GAMMA-ADAPTIN EAR CONTAINING, ARF BINDING PROTEIN"/>
    <property type="match status" value="1"/>
</dbReference>
<organism evidence="10 11">
    <name type="scientific">Elysia crispata</name>
    <name type="common">lettuce slug</name>
    <dbReference type="NCBI Taxonomy" id="231223"/>
    <lineage>
        <taxon>Eukaryota</taxon>
        <taxon>Metazoa</taxon>
        <taxon>Spiralia</taxon>
        <taxon>Lophotrochozoa</taxon>
        <taxon>Mollusca</taxon>
        <taxon>Gastropoda</taxon>
        <taxon>Heterobranchia</taxon>
        <taxon>Euthyneura</taxon>
        <taxon>Panpulmonata</taxon>
        <taxon>Sacoglossa</taxon>
        <taxon>Placobranchoidea</taxon>
        <taxon>Plakobranchidae</taxon>
        <taxon>Elysia</taxon>
    </lineage>
</organism>
<comment type="similarity">
    <text evidence="3">Belongs to the GGA protein family.</text>
</comment>
<sequence length="512" mass="55748">MATSDDSLENLLNKATDPAQQEADVDKITAFCDKVNAELEGPLLSTRLLAHKIQSPQEKEALFALLTLEACVKNCGRYFHQEIGKFRFLNELIKVVSPKYLGNRTPMAVKKRCIEIMYSWHKGLGHEPKITEAYKMLKAQGIVKQDPVYMDRTFDPFPPPKPRKADFEDDEKAKTLEKLLRSKNPEDLQAANRLIKNMVKEDAEKSERKSRRINELESVGNQGKLLTEMINQYSASATSKEELEMMKELYENLEKARPSLFRLASDTDENDTDGINDILHANDAVTRVMTLYKEKVEGEKPAGDYTAGAKDTSLLDDLGFDSSTRPTASASTENSASGLLENDFRSFGLGDMSELGSVFNNPSAAAPQQQQLSGMAGLATPPGIGMTNFGAQAAFGGMTSIQPAAASSMSFPTGMPPAYSAISHNVRPMAPGAAPALTPSSVGQSVFATSNGVHPATSQPIVSVFSQSSSSNGTAGTGNSSLSDLDILDKSLQDYKLSKDSFPVKTMYKERK</sequence>
<gene>
    <name evidence="10" type="ORF">RRG08_034326</name>
</gene>
<dbReference type="Pfam" id="PF03127">
    <property type="entry name" value="GAT"/>
    <property type="match status" value="1"/>
</dbReference>
<dbReference type="GO" id="GO:0005769">
    <property type="term" value="C:early endosome"/>
    <property type="evidence" value="ECO:0007669"/>
    <property type="project" value="UniProtKB-SubCell"/>
</dbReference>
<evidence type="ECO:0000256" key="4">
    <source>
        <dbReference type="ARBA" id="ARBA00022448"/>
    </source>
</evidence>
<evidence type="ECO:0000256" key="3">
    <source>
        <dbReference type="ARBA" id="ARBA00008099"/>
    </source>
</evidence>
<evidence type="ECO:0000313" key="10">
    <source>
        <dbReference type="EMBL" id="KAK3787624.1"/>
    </source>
</evidence>
<evidence type="ECO:0000256" key="6">
    <source>
        <dbReference type="ARBA" id="ARBA00022927"/>
    </source>
</evidence>
<dbReference type="SMART" id="SM00288">
    <property type="entry name" value="VHS"/>
    <property type="match status" value="1"/>
</dbReference>
<reference evidence="10" key="1">
    <citation type="journal article" date="2023" name="G3 (Bethesda)">
        <title>A reference genome for the long-term kleptoplast-retaining sea slug Elysia crispata morphotype clarki.</title>
        <authorList>
            <person name="Eastman K.E."/>
            <person name="Pendleton A.L."/>
            <person name="Shaikh M.A."/>
            <person name="Suttiyut T."/>
            <person name="Ogas R."/>
            <person name="Tomko P."/>
            <person name="Gavelis G."/>
            <person name="Widhalm J.R."/>
            <person name="Wisecaver J.H."/>
        </authorList>
    </citation>
    <scope>NUCLEOTIDE SEQUENCE</scope>
    <source>
        <strain evidence="10">ECLA1</strain>
    </source>
</reference>
<dbReference type="InterPro" id="IPR008942">
    <property type="entry name" value="ENTH_VHS"/>
</dbReference>
<dbReference type="InterPro" id="IPR041198">
    <property type="entry name" value="GGA_N-GAT"/>
</dbReference>
<feature type="domain" description="GAT" evidence="9">
    <location>
        <begin position="169"/>
        <end position="297"/>
    </location>
</feature>
<evidence type="ECO:0000256" key="7">
    <source>
        <dbReference type="SAM" id="MobiDB-lite"/>
    </source>
</evidence>
<evidence type="ECO:0000256" key="5">
    <source>
        <dbReference type="ARBA" id="ARBA00022843"/>
    </source>
</evidence>
<proteinExistence type="inferred from homology"/>
<dbReference type="InterPro" id="IPR038425">
    <property type="entry name" value="GAT_sf"/>
</dbReference>
<feature type="domain" description="VHS" evidence="8">
    <location>
        <begin position="15"/>
        <end position="145"/>
    </location>
</feature>
<keyword evidence="5" id="KW-0832">Ubl conjugation</keyword>
<dbReference type="GO" id="GO:0043130">
    <property type="term" value="F:ubiquitin binding"/>
    <property type="evidence" value="ECO:0007669"/>
    <property type="project" value="InterPro"/>
</dbReference>
<comment type="caution">
    <text evidence="10">The sequence shown here is derived from an EMBL/GenBank/DDBJ whole genome shotgun (WGS) entry which is preliminary data.</text>
</comment>
<dbReference type="InterPro" id="IPR027422">
    <property type="entry name" value="GGA1-3"/>
</dbReference>
<dbReference type="CDD" id="cd03567">
    <property type="entry name" value="VHS_GGA_metazoan"/>
    <property type="match status" value="1"/>
</dbReference>
<dbReference type="Gene3D" id="1.25.40.90">
    <property type="match status" value="1"/>
</dbReference>
<keyword evidence="6" id="KW-0653">Protein transport</keyword>
<evidence type="ECO:0000256" key="1">
    <source>
        <dbReference type="ARBA" id="ARBA00004150"/>
    </source>
</evidence>
<name>A0AAE1AGP6_9GAST</name>
<keyword evidence="11" id="KW-1185">Reference proteome</keyword>
<evidence type="ECO:0008006" key="12">
    <source>
        <dbReference type="Google" id="ProtNLM"/>
    </source>
</evidence>
<evidence type="ECO:0000259" key="9">
    <source>
        <dbReference type="PROSITE" id="PS50909"/>
    </source>
</evidence>
<dbReference type="GO" id="GO:0005802">
    <property type="term" value="C:trans-Golgi network"/>
    <property type="evidence" value="ECO:0007669"/>
    <property type="project" value="InterPro"/>
</dbReference>
<evidence type="ECO:0000256" key="2">
    <source>
        <dbReference type="ARBA" id="ARBA00004412"/>
    </source>
</evidence>
<protein>
    <recommendedName>
        <fullName evidence="12">ADP-ribosylation factor-binding protein GGA1</fullName>
    </recommendedName>
</protein>
<dbReference type="Proteomes" id="UP001283361">
    <property type="component" value="Unassembled WGS sequence"/>
</dbReference>
<dbReference type="SUPFAM" id="SSF89009">
    <property type="entry name" value="GAT-like domain"/>
    <property type="match status" value="1"/>
</dbReference>
<dbReference type="GO" id="GO:0035091">
    <property type="term" value="F:phosphatidylinositol binding"/>
    <property type="evidence" value="ECO:0007669"/>
    <property type="project" value="InterPro"/>
</dbReference>
<feature type="compositionally biased region" description="Polar residues" evidence="7">
    <location>
        <begin position="321"/>
        <end position="336"/>
    </location>
</feature>
<dbReference type="Gene3D" id="1.20.58.160">
    <property type="match status" value="1"/>
</dbReference>
<dbReference type="GO" id="GO:0006886">
    <property type="term" value="P:intracellular protein transport"/>
    <property type="evidence" value="ECO:0007669"/>
    <property type="project" value="InterPro"/>
</dbReference>
<dbReference type="CDD" id="cd14234">
    <property type="entry name" value="GAT_GGA_meta"/>
    <property type="match status" value="1"/>
</dbReference>
<accession>A0AAE1AGP6</accession>
<dbReference type="Gene3D" id="1.20.5.170">
    <property type="match status" value="1"/>
</dbReference>